<evidence type="ECO:0000256" key="5">
    <source>
        <dbReference type="ARBA" id="ARBA00022840"/>
    </source>
</evidence>
<evidence type="ECO:0000256" key="4">
    <source>
        <dbReference type="ARBA" id="ARBA00022741"/>
    </source>
</evidence>
<dbReference type="Pfam" id="PF00005">
    <property type="entry name" value="ABC_tran"/>
    <property type="match status" value="1"/>
</dbReference>
<evidence type="ECO:0000313" key="8">
    <source>
        <dbReference type="EMBL" id="MBK6004870.1"/>
    </source>
</evidence>
<keyword evidence="2" id="KW-0813">Transport</keyword>
<proteinExistence type="inferred from homology"/>
<name>A0A934TPN3_9BURK</name>
<keyword evidence="9" id="KW-1185">Reference proteome</keyword>
<dbReference type="SUPFAM" id="SSF52540">
    <property type="entry name" value="P-loop containing nucleoside triphosphate hydrolases"/>
    <property type="match status" value="1"/>
</dbReference>
<evidence type="ECO:0000313" key="9">
    <source>
        <dbReference type="Proteomes" id="UP000630528"/>
    </source>
</evidence>
<dbReference type="InterPro" id="IPR052156">
    <property type="entry name" value="BCAA_Transport_ATP-bd_LivF"/>
</dbReference>
<keyword evidence="3" id="KW-1003">Cell membrane</keyword>
<dbReference type="GO" id="GO:0005524">
    <property type="term" value="F:ATP binding"/>
    <property type="evidence" value="ECO:0007669"/>
    <property type="project" value="UniProtKB-KW"/>
</dbReference>
<accession>A0A934TPN3</accession>
<dbReference type="InterPro" id="IPR027417">
    <property type="entry name" value="P-loop_NTPase"/>
</dbReference>
<dbReference type="EMBL" id="JAEPWM010000001">
    <property type="protein sequence ID" value="MBK6004870.1"/>
    <property type="molecule type" value="Genomic_DNA"/>
</dbReference>
<dbReference type="PROSITE" id="PS50893">
    <property type="entry name" value="ABC_TRANSPORTER_2"/>
    <property type="match status" value="1"/>
</dbReference>
<keyword evidence="6" id="KW-0029">Amino-acid transport</keyword>
<dbReference type="SMART" id="SM00382">
    <property type="entry name" value="AAA"/>
    <property type="match status" value="1"/>
</dbReference>
<protein>
    <submittedName>
        <fullName evidence="8">ABC transporter ATP-binding protein</fullName>
    </submittedName>
</protein>
<dbReference type="InterPro" id="IPR003593">
    <property type="entry name" value="AAA+_ATPase"/>
</dbReference>
<comment type="similarity">
    <text evidence="1">Belongs to the ABC transporter superfamily.</text>
</comment>
<dbReference type="PANTHER" id="PTHR43820">
    <property type="entry name" value="HIGH-AFFINITY BRANCHED-CHAIN AMINO ACID TRANSPORT ATP-BINDING PROTEIN LIVF"/>
    <property type="match status" value="1"/>
</dbReference>
<evidence type="ECO:0000259" key="7">
    <source>
        <dbReference type="PROSITE" id="PS50893"/>
    </source>
</evidence>
<feature type="domain" description="ABC transporter" evidence="7">
    <location>
        <begin position="2"/>
        <end position="229"/>
    </location>
</feature>
<keyword evidence="4" id="KW-0547">Nucleotide-binding</keyword>
<dbReference type="PANTHER" id="PTHR43820:SF2">
    <property type="entry name" value="ABC TRANSPORTER ATP-BINDING PROTEIN"/>
    <property type="match status" value="1"/>
</dbReference>
<dbReference type="CDD" id="cd03224">
    <property type="entry name" value="ABC_TM1139_LivF_branched"/>
    <property type="match status" value="1"/>
</dbReference>
<organism evidence="8 9">
    <name type="scientific">Ramlibacter ginsenosidimutans</name>
    <dbReference type="NCBI Taxonomy" id="502333"/>
    <lineage>
        <taxon>Bacteria</taxon>
        <taxon>Pseudomonadati</taxon>
        <taxon>Pseudomonadota</taxon>
        <taxon>Betaproteobacteria</taxon>
        <taxon>Burkholderiales</taxon>
        <taxon>Comamonadaceae</taxon>
        <taxon>Ramlibacter</taxon>
    </lineage>
</organism>
<dbReference type="InterPro" id="IPR017871">
    <property type="entry name" value="ABC_transporter-like_CS"/>
</dbReference>
<gene>
    <name evidence="8" type="ORF">JJB11_02095</name>
</gene>
<dbReference type="PROSITE" id="PS00211">
    <property type="entry name" value="ABC_TRANSPORTER_1"/>
    <property type="match status" value="1"/>
</dbReference>
<dbReference type="Gene3D" id="3.40.50.300">
    <property type="entry name" value="P-loop containing nucleotide triphosphate hydrolases"/>
    <property type="match status" value="1"/>
</dbReference>
<dbReference type="AlphaFoldDB" id="A0A934TPN3"/>
<reference evidence="8" key="2">
    <citation type="submission" date="2021-01" db="EMBL/GenBank/DDBJ databases">
        <authorList>
            <person name="Kang M."/>
        </authorList>
    </citation>
    <scope>NUCLEOTIDE SEQUENCE</scope>
    <source>
        <strain evidence="8">KACC 17527</strain>
    </source>
</reference>
<dbReference type="Proteomes" id="UP000630528">
    <property type="component" value="Unassembled WGS sequence"/>
</dbReference>
<dbReference type="GO" id="GO:0015658">
    <property type="term" value="F:branched-chain amino acid transmembrane transporter activity"/>
    <property type="evidence" value="ECO:0007669"/>
    <property type="project" value="TreeGrafter"/>
</dbReference>
<dbReference type="InterPro" id="IPR003439">
    <property type="entry name" value="ABC_transporter-like_ATP-bd"/>
</dbReference>
<reference evidence="8" key="1">
    <citation type="journal article" date="2012" name="J. Microbiol. Biotechnol.">
        <title>Ramlibacter ginsenosidimutans sp. nov., with ginsenoside-converting activity.</title>
        <authorList>
            <person name="Wang L."/>
            <person name="An D.S."/>
            <person name="Kim S.G."/>
            <person name="Jin F.X."/>
            <person name="Kim S.C."/>
            <person name="Lee S.T."/>
            <person name="Im W.T."/>
        </authorList>
    </citation>
    <scope>NUCLEOTIDE SEQUENCE</scope>
    <source>
        <strain evidence="8">KACC 17527</strain>
    </source>
</reference>
<dbReference type="GO" id="GO:0016887">
    <property type="term" value="F:ATP hydrolysis activity"/>
    <property type="evidence" value="ECO:0007669"/>
    <property type="project" value="InterPro"/>
</dbReference>
<evidence type="ECO:0000256" key="1">
    <source>
        <dbReference type="ARBA" id="ARBA00005417"/>
    </source>
</evidence>
<evidence type="ECO:0000256" key="3">
    <source>
        <dbReference type="ARBA" id="ARBA00022475"/>
    </source>
</evidence>
<evidence type="ECO:0000256" key="2">
    <source>
        <dbReference type="ARBA" id="ARBA00022448"/>
    </source>
</evidence>
<keyword evidence="3" id="KW-0472">Membrane</keyword>
<comment type="caution">
    <text evidence="8">The sequence shown here is derived from an EMBL/GenBank/DDBJ whole genome shotgun (WGS) entry which is preliminary data.</text>
</comment>
<keyword evidence="5 8" id="KW-0067">ATP-binding</keyword>
<sequence length="231" mass="25611">MLQLQGVCAGYGASRVLHELTLDLRESETLVVMGRNGVGKTTLVETIMGLTQHHAGRILLRGKPVERLQAHERNRAGIAWVPQEREVFPSLTVEENLLVVARGGEWTLERVYGLFPRLRERRSNYGDQLSGGEQQMLALGRALMTNPQVLLLDEPVEGLAPLVVQEMLAAIDRMRGSGRMSILLVEQKYEQALAHSERCVVIDHGAVVHEGASRDMLADEALVERLLGLSH</sequence>
<evidence type="ECO:0000256" key="6">
    <source>
        <dbReference type="ARBA" id="ARBA00022970"/>
    </source>
</evidence>
<dbReference type="GO" id="GO:0015807">
    <property type="term" value="P:L-amino acid transport"/>
    <property type="evidence" value="ECO:0007669"/>
    <property type="project" value="TreeGrafter"/>
</dbReference>